<protein>
    <submittedName>
        <fullName evidence="1">Uncharacterized protein</fullName>
    </submittedName>
</protein>
<accession>A0A2P5WMZ5</accession>
<dbReference type="Proteomes" id="UP000239757">
    <property type="component" value="Unassembled WGS sequence"/>
</dbReference>
<evidence type="ECO:0000313" key="1">
    <source>
        <dbReference type="EMBL" id="PPR92475.1"/>
    </source>
</evidence>
<organism evidence="1 2">
    <name type="scientific">Gossypium barbadense</name>
    <name type="common">Sea Island cotton</name>
    <name type="synonym">Hibiscus barbadensis</name>
    <dbReference type="NCBI Taxonomy" id="3634"/>
    <lineage>
        <taxon>Eukaryota</taxon>
        <taxon>Viridiplantae</taxon>
        <taxon>Streptophyta</taxon>
        <taxon>Embryophyta</taxon>
        <taxon>Tracheophyta</taxon>
        <taxon>Spermatophyta</taxon>
        <taxon>Magnoliopsida</taxon>
        <taxon>eudicotyledons</taxon>
        <taxon>Gunneridae</taxon>
        <taxon>Pentapetalae</taxon>
        <taxon>rosids</taxon>
        <taxon>malvids</taxon>
        <taxon>Malvales</taxon>
        <taxon>Malvaceae</taxon>
        <taxon>Malvoideae</taxon>
        <taxon>Gossypium</taxon>
    </lineage>
</organism>
<proteinExistence type="predicted"/>
<gene>
    <name evidence="1" type="ORF">GOBAR_AA28200</name>
</gene>
<dbReference type="EMBL" id="KZ667071">
    <property type="protein sequence ID" value="PPR92475.1"/>
    <property type="molecule type" value="Genomic_DNA"/>
</dbReference>
<evidence type="ECO:0000313" key="2">
    <source>
        <dbReference type="Proteomes" id="UP000239757"/>
    </source>
</evidence>
<reference evidence="1 2" key="1">
    <citation type="submission" date="2015-01" db="EMBL/GenBank/DDBJ databases">
        <title>Genome of allotetraploid Gossypium barbadense reveals genomic plasticity and fiber elongation in cotton evolution.</title>
        <authorList>
            <person name="Chen X."/>
            <person name="Liu X."/>
            <person name="Zhao B."/>
            <person name="Zheng H."/>
            <person name="Hu Y."/>
            <person name="Lu G."/>
            <person name="Yang C."/>
            <person name="Chen J."/>
            <person name="Shan C."/>
            <person name="Zhang L."/>
            <person name="Zhou Y."/>
            <person name="Wang L."/>
            <person name="Guo W."/>
            <person name="Bai Y."/>
            <person name="Ruan J."/>
            <person name="Shangguan X."/>
            <person name="Mao Y."/>
            <person name="Jiang J."/>
            <person name="Zhu Y."/>
            <person name="Lei J."/>
            <person name="Kang H."/>
            <person name="Chen S."/>
            <person name="He X."/>
            <person name="Wang R."/>
            <person name="Wang Y."/>
            <person name="Chen J."/>
            <person name="Wang L."/>
            <person name="Yu S."/>
            <person name="Wang B."/>
            <person name="Wei J."/>
            <person name="Song S."/>
            <person name="Lu X."/>
            <person name="Gao Z."/>
            <person name="Gu W."/>
            <person name="Deng X."/>
            <person name="Ma D."/>
            <person name="Wang S."/>
            <person name="Liang W."/>
            <person name="Fang L."/>
            <person name="Cai C."/>
            <person name="Zhu X."/>
            <person name="Zhou B."/>
            <person name="Zhang Y."/>
            <person name="Chen Z."/>
            <person name="Xu S."/>
            <person name="Zhu R."/>
            <person name="Wang S."/>
            <person name="Zhang T."/>
            <person name="Zhao G."/>
        </authorList>
    </citation>
    <scope>NUCLEOTIDE SEQUENCE [LARGE SCALE GENOMIC DNA]</scope>
    <source>
        <strain evidence="2">cv. Xinhai21</strain>
        <tissue evidence="1">Leaf</tissue>
    </source>
</reference>
<dbReference type="OrthoDB" id="10424676at2759"/>
<dbReference type="AlphaFoldDB" id="A0A2P5WMZ5"/>
<name>A0A2P5WMZ5_GOSBA</name>
<sequence length="93" mass="10245">MVVGGPSMRLKTLAEVIKTSTVLVSRLMEMTRLLKPSDDKNLRLKDPLVDMSLAMQGILHGIYQHSVTVPRDGEDSMIVEGFDIMRSLGDDGS</sequence>